<gene>
    <name evidence="2" type="ORF">MSPICULIGERA_LOCUS20815</name>
</gene>
<reference evidence="2" key="1">
    <citation type="submission" date="2023-06" db="EMBL/GenBank/DDBJ databases">
        <authorList>
            <person name="Delattre M."/>
        </authorList>
    </citation>
    <scope>NUCLEOTIDE SEQUENCE</scope>
    <source>
        <strain evidence="2">AF72</strain>
    </source>
</reference>
<dbReference type="InterPro" id="IPR036514">
    <property type="entry name" value="SGNH_hydro_sf"/>
</dbReference>
<comment type="caution">
    <text evidence="2">The sequence shown here is derived from an EMBL/GenBank/DDBJ whole genome shotgun (WGS) entry which is preliminary data.</text>
</comment>
<dbReference type="InterPro" id="IPR035547">
    <property type="entry name" value="Phospholipase_B"/>
</dbReference>
<dbReference type="GO" id="GO:0004620">
    <property type="term" value="F:phospholipase activity"/>
    <property type="evidence" value="ECO:0007669"/>
    <property type="project" value="InterPro"/>
</dbReference>
<feature type="chain" id="PRO_5041404557" description="Phospholipase B1, membrane-associated" evidence="1">
    <location>
        <begin position="20"/>
        <end position="387"/>
    </location>
</feature>
<feature type="non-terminal residue" evidence="2">
    <location>
        <position position="387"/>
    </location>
</feature>
<dbReference type="Proteomes" id="UP001177023">
    <property type="component" value="Unassembled WGS sequence"/>
</dbReference>
<organism evidence="2 3">
    <name type="scientific">Mesorhabditis spiculigera</name>
    <dbReference type="NCBI Taxonomy" id="96644"/>
    <lineage>
        <taxon>Eukaryota</taxon>
        <taxon>Metazoa</taxon>
        <taxon>Ecdysozoa</taxon>
        <taxon>Nematoda</taxon>
        <taxon>Chromadorea</taxon>
        <taxon>Rhabditida</taxon>
        <taxon>Rhabditina</taxon>
        <taxon>Rhabditomorpha</taxon>
        <taxon>Rhabditoidea</taxon>
        <taxon>Rhabditidae</taxon>
        <taxon>Mesorhabditinae</taxon>
        <taxon>Mesorhabditis</taxon>
    </lineage>
</organism>
<evidence type="ECO:0000313" key="3">
    <source>
        <dbReference type="Proteomes" id="UP001177023"/>
    </source>
</evidence>
<dbReference type="InterPro" id="IPR001087">
    <property type="entry name" value="GDSL"/>
</dbReference>
<dbReference type="PANTHER" id="PTHR21325">
    <property type="entry name" value="PHOSPHOLIPASE B, PLB1"/>
    <property type="match status" value="1"/>
</dbReference>
<keyword evidence="3" id="KW-1185">Reference proteome</keyword>
<dbReference type="Gene3D" id="3.40.50.1110">
    <property type="entry name" value="SGNH hydrolase"/>
    <property type="match status" value="1"/>
</dbReference>
<dbReference type="InterPro" id="IPR038885">
    <property type="entry name" value="PLB1"/>
</dbReference>
<proteinExistence type="predicted"/>
<evidence type="ECO:0008006" key="4">
    <source>
        <dbReference type="Google" id="ProtNLM"/>
    </source>
</evidence>
<protein>
    <recommendedName>
        <fullName evidence="4">Phospholipase B1, membrane-associated</fullName>
    </recommendedName>
</protein>
<dbReference type="PANTHER" id="PTHR21325:SF31">
    <property type="entry name" value="GH22081P-RELATED"/>
    <property type="match status" value="1"/>
</dbReference>
<dbReference type="FunFam" id="3.40.50.1110:FF:000017">
    <property type="entry name" value="Protein CBG05119"/>
    <property type="match status" value="1"/>
</dbReference>
<name>A0AA36DAC5_9BILA</name>
<accession>A0AA36DAC5</accession>
<evidence type="ECO:0000256" key="1">
    <source>
        <dbReference type="SAM" id="SignalP"/>
    </source>
</evidence>
<dbReference type="EMBL" id="CATQJA010002664">
    <property type="protein sequence ID" value="CAJ0582685.1"/>
    <property type="molecule type" value="Genomic_DNA"/>
</dbReference>
<feature type="signal peptide" evidence="1">
    <location>
        <begin position="1"/>
        <end position="19"/>
    </location>
</feature>
<dbReference type="GO" id="GO:0006644">
    <property type="term" value="P:phospholipid metabolic process"/>
    <property type="evidence" value="ECO:0007669"/>
    <property type="project" value="TreeGrafter"/>
</dbReference>
<dbReference type="Pfam" id="PF00657">
    <property type="entry name" value="Lipase_GDSL"/>
    <property type="match status" value="1"/>
</dbReference>
<sequence>MTALRYLVCILVLNGSTLALRALTDPNYSCDPKAMAPSASVPTNVNQVRFADIKVIAALGDSLTAANGAGAPHEDPLAIILQYRGLSFHAGGQYSLEEQITVPNILKKFNPKLEGYAIGTGSENVWEVAKLNGGIPGSKSLAGEGQNLKTEAQWMINKIKSHPEIDIENDWKLINIFIGGNDICEWCIDPNTIDTVSAAGYAQGIADAAELIRQYLPRTIISVMSMFNMDNLRSIDNGQFFCQGMHVFECHCEANNVSNALLANISAQYQVAAMGLQTSGKFEHDDFSLVVQPWFQDVRNPPYTPTGEVDHLWFAPDCFHFSAWGHSVVAHHLWNNMVEPVGKKSTYGNLTLTEAHLKCPDTACPYFRTTKNSQDCSQYWTPSTLDI</sequence>
<dbReference type="SUPFAM" id="SSF52266">
    <property type="entry name" value="SGNH hydrolase"/>
    <property type="match status" value="1"/>
</dbReference>
<dbReference type="CDD" id="cd01824">
    <property type="entry name" value="Phospholipase_B_like"/>
    <property type="match status" value="1"/>
</dbReference>
<keyword evidence="1" id="KW-0732">Signal</keyword>
<dbReference type="AlphaFoldDB" id="A0AA36DAC5"/>
<evidence type="ECO:0000313" key="2">
    <source>
        <dbReference type="EMBL" id="CAJ0582685.1"/>
    </source>
</evidence>